<dbReference type="EMBL" id="KV427608">
    <property type="protein sequence ID" value="KZT10627.1"/>
    <property type="molecule type" value="Genomic_DNA"/>
</dbReference>
<name>A0A165GPG3_9APHY</name>
<keyword evidence="3" id="KW-1185">Reference proteome</keyword>
<evidence type="ECO:0000256" key="1">
    <source>
        <dbReference type="SAM" id="SignalP"/>
    </source>
</evidence>
<feature type="signal peptide" evidence="1">
    <location>
        <begin position="1"/>
        <end position="22"/>
    </location>
</feature>
<accession>A0A165GPG3</accession>
<protein>
    <recommendedName>
        <fullName evidence="4">Glycopeptide</fullName>
    </recommendedName>
</protein>
<evidence type="ECO:0008006" key="4">
    <source>
        <dbReference type="Google" id="ProtNLM"/>
    </source>
</evidence>
<dbReference type="RefSeq" id="XP_040768367.1">
    <property type="nucleotide sequence ID" value="XM_040902091.1"/>
</dbReference>
<evidence type="ECO:0000313" key="3">
    <source>
        <dbReference type="Proteomes" id="UP000076871"/>
    </source>
</evidence>
<dbReference type="InParanoid" id="A0A165GPG3"/>
<reference evidence="2 3" key="1">
    <citation type="journal article" date="2016" name="Mol. Biol. Evol.">
        <title>Comparative Genomics of Early-Diverging Mushroom-Forming Fungi Provides Insights into the Origins of Lignocellulose Decay Capabilities.</title>
        <authorList>
            <person name="Nagy L.G."/>
            <person name="Riley R."/>
            <person name="Tritt A."/>
            <person name="Adam C."/>
            <person name="Daum C."/>
            <person name="Floudas D."/>
            <person name="Sun H."/>
            <person name="Yadav J.S."/>
            <person name="Pangilinan J."/>
            <person name="Larsson K.H."/>
            <person name="Matsuura K."/>
            <person name="Barry K."/>
            <person name="Labutti K."/>
            <person name="Kuo R."/>
            <person name="Ohm R.A."/>
            <person name="Bhattacharya S.S."/>
            <person name="Shirouzu T."/>
            <person name="Yoshinaga Y."/>
            <person name="Martin F.M."/>
            <person name="Grigoriev I.V."/>
            <person name="Hibbett D.S."/>
        </authorList>
    </citation>
    <scope>NUCLEOTIDE SEQUENCE [LARGE SCALE GENOMIC DNA]</scope>
    <source>
        <strain evidence="2 3">93-53</strain>
    </source>
</reference>
<dbReference type="GeneID" id="63819122"/>
<evidence type="ECO:0000313" key="2">
    <source>
        <dbReference type="EMBL" id="KZT10627.1"/>
    </source>
</evidence>
<sequence length="195" mass="20543">MYTLFSAAALAVTLLATSGVKAETHSVMFDNQCGYGYPQLIQGGTLLSNGSVYTGEGAISSVIAYLQTGDCGWNGENCALVELTLTNPTAPGTGSSADISLIAPHTYNVQTSFSYYDGCANTGANCASSDCTDAFYNSDDNQVQVACEDNLLSLPPLLLSLLQQLCPALRSSALLPSPSSHRPYRPLRSLLRSLL</sequence>
<dbReference type="STRING" id="1314785.A0A165GPG3"/>
<organism evidence="2 3">
    <name type="scientific">Laetiporus sulphureus 93-53</name>
    <dbReference type="NCBI Taxonomy" id="1314785"/>
    <lineage>
        <taxon>Eukaryota</taxon>
        <taxon>Fungi</taxon>
        <taxon>Dikarya</taxon>
        <taxon>Basidiomycota</taxon>
        <taxon>Agaricomycotina</taxon>
        <taxon>Agaricomycetes</taxon>
        <taxon>Polyporales</taxon>
        <taxon>Laetiporus</taxon>
    </lineage>
</organism>
<keyword evidence="1" id="KW-0732">Signal</keyword>
<gene>
    <name evidence="2" type="ORF">LAESUDRAFT_341679</name>
</gene>
<dbReference type="OrthoDB" id="3342934at2759"/>
<proteinExistence type="predicted"/>
<dbReference type="AlphaFoldDB" id="A0A165GPG3"/>
<dbReference type="Proteomes" id="UP000076871">
    <property type="component" value="Unassembled WGS sequence"/>
</dbReference>
<feature type="chain" id="PRO_5007858311" description="Glycopeptide" evidence="1">
    <location>
        <begin position="23"/>
        <end position="195"/>
    </location>
</feature>